<evidence type="ECO:0000259" key="10">
    <source>
        <dbReference type="Pfam" id="PF05193"/>
    </source>
</evidence>
<dbReference type="InterPro" id="IPR007863">
    <property type="entry name" value="Peptidase_M16_C"/>
</dbReference>
<dbReference type="GO" id="GO:0004222">
    <property type="term" value="F:metalloendopeptidase activity"/>
    <property type="evidence" value="ECO:0007669"/>
    <property type="project" value="InterPro"/>
</dbReference>
<dbReference type="PANTHER" id="PTHR43690">
    <property type="entry name" value="NARDILYSIN"/>
    <property type="match status" value="1"/>
</dbReference>
<dbReference type="Pfam" id="PF00675">
    <property type="entry name" value="Peptidase_M16"/>
    <property type="match status" value="1"/>
</dbReference>
<gene>
    <name evidence="11" type="ORF">EU348_11810</name>
</gene>
<dbReference type="InterPro" id="IPR011765">
    <property type="entry name" value="Pept_M16_N"/>
</dbReference>
<dbReference type="InterPro" id="IPR001431">
    <property type="entry name" value="Pept_M16_Zn_BS"/>
</dbReference>
<feature type="domain" description="Peptidase M16 N-terminal" evidence="9">
    <location>
        <begin position="48"/>
        <end position="94"/>
    </location>
</feature>
<sequence length="955" mass="110683">MTDRKYKETVHTDKNQYEYITVAHDENNVRIYTLNNGLKVFLAQNFDAPRIQTFIPVRTGSNNDPADNTGLAHYLEHMMFKGTSKIGTQNWEKEKELLDQISALYEEHKAEQNPEKKREIYKKIDEVSQEASQYAIANEYDKAISSLGASGTNAHTWFDETVYKNNIPNNELEKWLKIEKERFSEIVLRLFHTELESVYEEFNRAQDNDTRLVNYELMDALFPTHPNGQQTTLGKPEHLKNPSMKAIHKYFDEYYVPNNYAMVLVGDLDFDETIQLIDQYFGTLPYKELPKKTAITEQPITEVVVRTVKSPTTPRTQLAWRTESYGTREAMLADVVANILSNRGEAGLLDLHINQTQKMLWAQAFSVGLKQYGYFSIVAVPKETQTLEEAKNMVLDEIELIKKGDFPDWMLPAIINDFKLQRMKGLETAEGLATNLYDSYIKGRTWEEELNEMDEYAAFTKEDVVNFANEFFKENYVVVNKEKGVNDKLIRVENPGITPVKINRDTQSEFLKEILADKTEDIKPEFIDYQKEIVTDQLNGKKLSFVKNKYNDIAQVHFIFSFGSDHDRDLGVSTQLLQYLGTDTLSPEDLKKEFFKIGISNDFKTTNNQLTISLSGLEENIEKGIALLQHWMRDVQPDQEIYNQFVGTVLENRQAMKKDKNRIITALNNYTKLGSNSRFTDVISKEELENSSAEVFTDRMKKLFQYPYQVFFYGKNFENFKEYIVEYIEPESLQIPEAKLYPEPATGGNVYFINYDMVQMEMSKIGKGNEVNPLHFGKINVFNEYFGRGLSSIVFQEMRESKSLAYSAYVSYAANSELNHPDYVTTYIGTQPDKLMIAVDTLNELMNELPEVPIQFENARNAALKQIASTRVTRNNIFFNTLRLQKLNIYHDFRKDIYEQIQQLAFEDIKHFYQTEVKSIHFNTAIIGKKENLDMEAVNKMGIFKEVSLKDIFGH</sequence>
<dbReference type="InterPro" id="IPR011249">
    <property type="entry name" value="Metalloenz_LuxS/M16"/>
</dbReference>
<keyword evidence="7" id="KW-0482">Metalloprotease</keyword>
<dbReference type="Pfam" id="PF05193">
    <property type="entry name" value="Peptidase_M16_C"/>
    <property type="match status" value="2"/>
</dbReference>
<evidence type="ECO:0000256" key="2">
    <source>
        <dbReference type="ARBA" id="ARBA00007261"/>
    </source>
</evidence>
<evidence type="ECO:0000256" key="1">
    <source>
        <dbReference type="ARBA" id="ARBA00001947"/>
    </source>
</evidence>
<evidence type="ECO:0000256" key="5">
    <source>
        <dbReference type="ARBA" id="ARBA00022801"/>
    </source>
</evidence>
<dbReference type="PROSITE" id="PS00143">
    <property type="entry name" value="INSULINASE"/>
    <property type="match status" value="1"/>
</dbReference>
<reference evidence="11" key="1">
    <citation type="submission" date="2019-01" db="EMBL/GenBank/DDBJ databases">
        <title>Whole Genome Sequencing for Putative Detection of Antimicrobial Resistance and Potential Virulence Factors in Chryseobacterium indologenes isolated from Nile Tilapia in Tanzania.</title>
        <authorList>
            <person name="Mwega E."/>
            <person name="Mutoloki S."/>
            <person name="Mugimba K."/>
            <person name="Colquhoun D."/>
            <person name="Mdegela R."/>
            <person name="Evensen O."/>
            <person name="Wasteson Y."/>
        </authorList>
    </citation>
    <scope>NUCLEOTIDE SEQUENCE [LARGE SCALE GENOMIC DNA]</scope>
    <source>
        <strain evidence="11">StR 01</strain>
    </source>
</reference>
<dbReference type="GO" id="GO:0006508">
    <property type="term" value="P:proteolysis"/>
    <property type="evidence" value="ECO:0007669"/>
    <property type="project" value="UniProtKB-KW"/>
</dbReference>
<evidence type="ECO:0000313" key="11">
    <source>
        <dbReference type="EMBL" id="QBA21838.1"/>
    </source>
</evidence>
<dbReference type="AlphaFoldDB" id="A0A411DN86"/>
<protein>
    <submittedName>
        <fullName evidence="11">Insulinase family protein</fullName>
    </submittedName>
</protein>
<dbReference type="EMBL" id="CP035532">
    <property type="protein sequence ID" value="QBA21838.1"/>
    <property type="molecule type" value="Genomic_DNA"/>
</dbReference>
<dbReference type="Gene3D" id="3.30.830.10">
    <property type="entry name" value="Metalloenzyme, LuxS/M16 peptidase-like"/>
    <property type="match status" value="4"/>
</dbReference>
<proteinExistence type="inferred from homology"/>
<dbReference type="SUPFAM" id="SSF63411">
    <property type="entry name" value="LuxS/MPP-like metallohydrolase"/>
    <property type="match status" value="4"/>
</dbReference>
<comment type="cofactor">
    <cofactor evidence="1">
        <name>Zn(2+)</name>
        <dbReference type="ChEBI" id="CHEBI:29105"/>
    </cofactor>
</comment>
<name>A0A411DN86_CHRID</name>
<accession>A0A411DN86</accession>
<feature type="domain" description="Peptidase M16 C-terminal" evidence="10">
    <location>
        <begin position="738"/>
        <end position="849"/>
    </location>
</feature>
<feature type="domain" description="Peptidase M16 C-terminal" evidence="10">
    <location>
        <begin position="245"/>
        <end position="414"/>
    </location>
</feature>
<dbReference type="GO" id="GO:0046872">
    <property type="term" value="F:metal ion binding"/>
    <property type="evidence" value="ECO:0007669"/>
    <property type="project" value="UniProtKB-KW"/>
</dbReference>
<dbReference type="PANTHER" id="PTHR43690:SF17">
    <property type="entry name" value="PROTEIN YHJJ"/>
    <property type="match status" value="1"/>
</dbReference>
<keyword evidence="5" id="KW-0378">Hydrolase</keyword>
<evidence type="ECO:0000256" key="7">
    <source>
        <dbReference type="ARBA" id="ARBA00023049"/>
    </source>
</evidence>
<keyword evidence="4" id="KW-0479">Metal-binding</keyword>
<comment type="similarity">
    <text evidence="2 8">Belongs to the peptidase M16 family.</text>
</comment>
<evidence type="ECO:0000256" key="3">
    <source>
        <dbReference type="ARBA" id="ARBA00022670"/>
    </source>
</evidence>
<dbReference type="InterPro" id="IPR050626">
    <property type="entry name" value="Peptidase_M16"/>
</dbReference>
<evidence type="ECO:0000256" key="8">
    <source>
        <dbReference type="RuleBase" id="RU004447"/>
    </source>
</evidence>
<evidence type="ECO:0000256" key="4">
    <source>
        <dbReference type="ARBA" id="ARBA00022723"/>
    </source>
</evidence>
<keyword evidence="6" id="KW-0862">Zinc</keyword>
<organism evidence="11">
    <name type="scientific">Chryseobacterium indologenes</name>
    <name type="common">Flavobacterium indologenes</name>
    <dbReference type="NCBI Taxonomy" id="253"/>
    <lineage>
        <taxon>Bacteria</taxon>
        <taxon>Pseudomonadati</taxon>
        <taxon>Bacteroidota</taxon>
        <taxon>Flavobacteriia</taxon>
        <taxon>Flavobacteriales</taxon>
        <taxon>Weeksellaceae</taxon>
        <taxon>Chryseobacterium group</taxon>
        <taxon>Chryseobacterium</taxon>
    </lineage>
</organism>
<evidence type="ECO:0000259" key="9">
    <source>
        <dbReference type="Pfam" id="PF00675"/>
    </source>
</evidence>
<keyword evidence="3" id="KW-0645">Protease</keyword>
<evidence type="ECO:0000256" key="6">
    <source>
        <dbReference type="ARBA" id="ARBA00022833"/>
    </source>
</evidence>